<dbReference type="PANTHER" id="PTHR23270">
    <property type="entry name" value="PROGRAMMED CELL DEATH PROTEIN 11 PRE-RRNA PROCESSING PROTEIN RRP5"/>
    <property type="match status" value="1"/>
</dbReference>
<dbReference type="GO" id="GO:0032040">
    <property type="term" value="C:small-subunit processome"/>
    <property type="evidence" value="ECO:0007669"/>
    <property type="project" value="TreeGrafter"/>
</dbReference>
<sequence length="193" mass="21890">MWKAEEDFPRGGSKIKKTFKKQDDNIEIENEQQSVDVKRGKHTQVEKTVQNKFKKRKFTDITSPEKPSFSKRPRKETKPQLVDAPLRQDLSTDICILACVRQVHDYSVSMSLPGNVVASLPITDISASYTQLLQNLAQSQDPDTNEEVKPTDELFTPGMLLPVMIKEITEDKQRNKNVIKLSIVPSIVNANIP</sequence>
<dbReference type="InterPro" id="IPR045209">
    <property type="entry name" value="Rrp5"/>
</dbReference>
<organism evidence="2">
    <name type="scientific">Arion vulgaris</name>
    <dbReference type="NCBI Taxonomy" id="1028688"/>
    <lineage>
        <taxon>Eukaryota</taxon>
        <taxon>Metazoa</taxon>
        <taxon>Spiralia</taxon>
        <taxon>Lophotrochozoa</taxon>
        <taxon>Mollusca</taxon>
        <taxon>Gastropoda</taxon>
        <taxon>Heterobranchia</taxon>
        <taxon>Euthyneura</taxon>
        <taxon>Panpulmonata</taxon>
        <taxon>Eupulmonata</taxon>
        <taxon>Stylommatophora</taxon>
        <taxon>Helicina</taxon>
        <taxon>Arionoidea</taxon>
        <taxon>Arionidae</taxon>
        <taxon>Arion</taxon>
    </lineage>
</organism>
<evidence type="ECO:0000313" key="2">
    <source>
        <dbReference type="EMBL" id="CEK61763.1"/>
    </source>
</evidence>
<protein>
    <submittedName>
        <fullName evidence="2">Uncharacterized protein</fullName>
    </submittedName>
</protein>
<feature type="non-terminal residue" evidence="2">
    <location>
        <position position="193"/>
    </location>
</feature>
<feature type="region of interest" description="Disordered" evidence="1">
    <location>
        <begin position="1"/>
        <end position="81"/>
    </location>
</feature>
<dbReference type="PANTHER" id="PTHR23270:SF10">
    <property type="entry name" value="PROTEIN RRP5 HOMOLOG"/>
    <property type="match status" value="1"/>
</dbReference>
<gene>
    <name evidence="2" type="primary">ORF43203</name>
</gene>
<dbReference type="EMBL" id="HACG01014898">
    <property type="protein sequence ID" value="CEK61763.1"/>
    <property type="molecule type" value="Transcribed_RNA"/>
</dbReference>
<dbReference type="GO" id="GO:0003723">
    <property type="term" value="F:RNA binding"/>
    <property type="evidence" value="ECO:0007669"/>
    <property type="project" value="TreeGrafter"/>
</dbReference>
<evidence type="ECO:0000256" key="1">
    <source>
        <dbReference type="SAM" id="MobiDB-lite"/>
    </source>
</evidence>
<dbReference type="AlphaFoldDB" id="A0A0B6YZS3"/>
<proteinExistence type="predicted"/>
<name>A0A0B6YZS3_9EUPU</name>
<reference evidence="2" key="1">
    <citation type="submission" date="2014-12" db="EMBL/GenBank/DDBJ databases">
        <title>Insight into the proteome of Arion vulgaris.</title>
        <authorList>
            <person name="Aradska J."/>
            <person name="Bulat T."/>
            <person name="Smidak R."/>
            <person name="Sarate P."/>
            <person name="Gangsoo J."/>
            <person name="Sialana F."/>
            <person name="Bilban M."/>
            <person name="Lubec G."/>
        </authorList>
    </citation>
    <scope>NUCLEOTIDE SEQUENCE</scope>
    <source>
        <tissue evidence="2">Skin</tissue>
    </source>
</reference>
<dbReference type="GO" id="GO:0006364">
    <property type="term" value="P:rRNA processing"/>
    <property type="evidence" value="ECO:0007669"/>
    <property type="project" value="InterPro"/>
</dbReference>
<accession>A0A0B6YZS3</accession>